<comment type="caution">
    <text evidence="1">The sequence shown here is derived from an EMBL/GenBank/DDBJ whole genome shotgun (WGS) entry which is preliminary data.</text>
</comment>
<keyword evidence="2" id="KW-1185">Reference proteome</keyword>
<dbReference type="AlphaFoldDB" id="A0A371FHR1"/>
<reference evidence="1" key="1">
    <citation type="submission" date="2018-05" db="EMBL/GenBank/DDBJ databases">
        <title>Draft genome of Mucuna pruriens seed.</title>
        <authorList>
            <person name="Nnadi N.E."/>
            <person name="Vos R."/>
            <person name="Hasami M.H."/>
            <person name="Devisetty U.K."/>
            <person name="Aguiy J.C."/>
        </authorList>
    </citation>
    <scope>NUCLEOTIDE SEQUENCE [LARGE SCALE GENOMIC DNA]</scope>
    <source>
        <strain evidence="1">JCA_2017</strain>
    </source>
</reference>
<accession>A0A371FHR1</accession>
<sequence length="66" mass="7728">MNDKTTLKTKVIKYFKSSMMSYSSQRQKSPRLALLLESLVAFLKLLILKSLKYFFLLSLILIIRNV</sequence>
<gene>
    <name evidence="1" type="ORF">CR513_41977</name>
</gene>
<dbReference type="Proteomes" id="UP000257109">
    <property type="component" value="Unassembled WGS sequence"/>
</dbReference>
<organism evidence="1 2">
    <name type="scientific">Mucuna pruriens</name>
    <name type="common">Velvet bean</name>
    <name type="synonym">Dolichos pruriens</name>
    <dbReference type="NCBI Taxonomy" id="157652"/>
    <lineage>
        <taxon>Eukaryota</taxon>
        <taxon>Viridiplantae</taxon>
        <taxon>Streptophyta</taxon>
        <taxon>Embryophyta</taxon>
        <taxon>Tracheophyta</taxon>
        <taxon>Spermatophyta</taxon>
        <taxon>Magnoliopsida</taxon>
        <taxon>eudicotyledons</taxon>
        <taxon>Gunneridae</taxon>
        <taxon>Pentapetalae</taxon>
        <taxon>rosids</taxon>
        <taxon>fabids</taxon>
        <taxon>Fabales</taxon>
        <taxon>Fabaceae</taxon>
        <taxon>Papilionoideae</taxon>
        <taxon>50 kb inversion clade</taxon>
        <taxon>NPAAA clade</taxon>
        <taxon>indigoferoid/millettioid clade</taxon>
        <taxon>Phaseoleae</taxon>
        <taxon>Mucuna</taxon>
    </lineage>
</organism>
<name>A0A371FHR1_MUCPR</name>
<evidence type="ECO:0000313" key="2">
    <source>
        <dbReference type="Proteomes" id="UP000257109"/>
    </source>
</evidence>
<evidence type="ECO:0000313" key="1">
    <source>
        <dbReference type="EMBL" id="RDX77832.1"/>
    </source>
</evidence>
<protein>
    <submittedName>
        <fullName evidence="1">Uncharacterized protein</fullName>
    </submittedName>
</protein>
<feature type="non-terminal residue" evidence="1">
    <location>
        <position position="1"/>
    </location>
</feature>
<dbReference type="EMBL" id="QJKJ01009056">
    <property type="protein sequence ID" value="RDX77832.1"/>
    <property type="molecule type" value="Genomic_DNA"/>
</dbReference>
<proteinExistence type="predicted"/>